<keyword evidence="2" id="KW-1185">Reference proteome</keyword>
<evidence type="ECO:0000313" key="2">
    <source>
        <dbReference type="Proteomes" id="UP000281738"/>
    </source>
</evidence>
<protein>
    <submittedName>
        <fullName evidence="1">Uncharacterized protein</fullName>
    </submittedName>
</protein>
<name>A0A3N2CVF0_9ACTN</name>
<sequence length="379" mass="41385">MLMASIAFEQFGAQWSSFENLSRAYSLFVDARAKHPTLPAPADWAAELGVDLDGFMRTGFALHVAMLQNEGQVSREVLKGDNVRPIWATMSPDDLFAVIDRHFVKDFADHGRICRAAQRDGWEKWSFNSLSAAPLINFGDDLVGPAPHLVLDKVSSTGLWYVGQNAWGSTFTTALGGAFEDYVGRNLQLLQHATAIPEITYKTGAGDGQSCDWIVITNEVVLLVEVKCARPLYGIRLGDPEALKDLKSKVERAVGQLETTAALVRAGHPSFSAVPTDRPLLGLVVTLEPYYLRETFRDEMLNSDVLPVSIAWSHELENACAQLSSEADIGAQLLESLTPTKNPLVATGSLGNIAYKGLGKRNPIVDSSWNAWATWPGIT</sequence>
<reference evidence="1 2" key="1">
    <citation type="submission" date="2018-11" db="EMBL/GenBank/DDBJ databases">
        <title>Sequencing the genomes of 1000 actinobacteria strains.</title>
        <authorList>
            <person name="Klenk H.-P."/>
        </authorList>
    </citation>
    <scope>NUCLEOTIDE SEQUENCE [LARGE SCALE GENOMIC DNA]</scope>
    <source>
        <strain evidence="1 2">DSM 12652</strain>
    </source>
</reference>
<proteinExistence type="predicted"/>
<gene>
    <name evidence="1" type="ORF">EDD33_2326</name>
</gene>
<organism evidence="1 2">
    <name type="scientific">Nocardioides aurantiacus</name>
    <dbReference type="NCBI Taxonomy" id="86796"/>
    <lineage>
        <taxon>Bacteria</taxon>
        <taxon>Bacillati</taxon>
        <taxon>Actinomycetota</taxon>
        <taxon>Actinomycetes</taxon>
        <taxon>Propionibacteriales</taxon>
        <taxon>Nocardioidaceae</taxon>
        <taxon>Nocardioides</taxon>
    </lineage>
</organism>
<accession>A0A3N2CVF0</accession>
<dbReference type="AlphaFoldDB" id="A0A3N2CVF0"/>
<dbReference type="Proteomes" id="UP000281738">
    <property type="component" value="Unassembled WGS sequence"/>
</dbReference>
<comment type="caution">
    <text evidence="1">The sequence shown here is derived from an EMBL/GenBank/DDBJ whole genome shotgun (WGS) entry which is preliminary data.</text>
</comment>
<dbReference type="EMBL" id="RKHO01000001">
    <property type="protein sequence ID" value="ROR91459.1"/>
    <property type="molecule type" value="Genomic_DNA"/>
</dbReference>
<evidence type="ECO:0000313" key="1">
    <source>
        <dbReference type="EMBL" id="ROR91459.1"/>
    </source>
</evidence>